<protein>
    <recommendedName>
        <fullName evidence="4">Serine/threonine protein kinase</fullName>
    </recommendedName>
</protein>
<dbReference type="RefSeq" id="WP_306424632.1">
    <property type="nucleotide sequence ID" value="NZ_BPRA01000006.1"/>
</dbReference>
<sequence length="91" mass="10176">MPASIRAAEKRRRSYASCNRESHNRSLRGGARRRFLIRCKLGYERRRPGQGQNVQPQPPQQPPAKAAPAQGQPLPKGTSSQPQPQQPAKRP</sequence>
<dbReference type="Proteomes" id="UP001055101">
    <property type="component" value="Unassembled WGS sequence"/>
</dbReference>
<reference evidence="2" key="1">
    <citation type="journal article" date="2021" name="Front. Microbiol.">
        <title>Comprehensive Comparative Genomics and Phenotyping of Methylobacterium Species.</title>
        <authorList>
            <person name="Alessa O."/>
            <person name="Ogura Y."/>
            <person name="Fujitani Y."/>
            <person name="Takami H."/>
            <person name="Hayashi T."/>
            <person name="Sahin N."/>
            <person name="Tani A."/>
        </authorList>
    </citation>
    <scope>NUCLEOTIDE SEQUENCE</scope>
    <source>
        <strain evidence="2">DSM 23674</strain>
    </source>
</reference>
<dbReference type="EMBL" id="BPRA01000006">
    <property type="protein sequence ID" value="GJE55078.1"/>
    <property type="molecule type" value="Genomic_DNA"/>
</dbReference>
<feature type="region of interest" description="Disordered" evidence="1">
    <location>
        <begin position="1"/>
        <end position="91"/>
    </location>
</feature>
<accession>A0ABQ4TIM0</accession>
<evidence type="ECO:0000313" key="2">
    <source>
        <dbReference type="EMBL" id="GJE55078.1"/>
    </source>
</evidence>
<feature type="compositionally biased region" description="Low complexity" evidence="1">
    <location>
        <begin position="63"/>
        <end position="77"/>
    </location>
</feature>
<evidence type="ECO:0008006" key="4">
    <source>
        <dbReference type="Google" id="ProtNLM"/>
    </source>
</evidence>
<comment type="caution">
    <text evidence="2">The sequence shown here is derived from an EMBL/GenBank/DDBJ whole genome shotgun (WGS) entry which is preliminary data.</text>
</comment>
<gene>
    <name evidence="2" type="ORF">EKPJFOCH_1565</name>
</gene>
<keyword evidence="3" id="KW-1185">Reference proteome</keyword>
<reference evidence="2" key="2">
    <citation type="submission" date="2021-08" db="EMBL/GenBank/DDBJ databases">
        <authorList>
            <person name="Tani A."/>
            <person name="Ola A."/>
            <person name="Ogura Y."/>
            <person name="Katsura K."/>
            <person name="Hayashi T."/>
        </authorList>
    </citation>
    <scope>NUCLEOTIDE SEQUENCE</scope>
    <source>
        <strain evidence="2">DSM 23674</strain>
    </source>
</reference>
<organism evidence="2 3">
    <name type="scientific">Methylobacterium thuringiense</name>
    <dbReference type="NCBI Taxonomy" id="1003091"/>
    <lineage>
        <taxon>Bacteria</taxon>
        <taxon>Pseudomonadati</taxon>
        <taxon>Pseudomonadota</taxon>
        <taxon>Alphaproteobacteria</taxon>
        <taxon>Hyphomicrobiales</taxon>
        <taxon>Methylobacteriaceae</taxon>
        <taxon>Methylobacterium</taxon>
    </lineage>
</organism>
<name>A0ABQ4TIM0_9HYPH</name>
<evidence type="ECO:0000256" key="1">
    <source>
        <dbReference type="SAM" id="MobiDB-lite"/>
    </source>
</evidence>
<proteinExistence type="predicted"/>
<evidence type="ECO:0000313" key="3">
    <source>
        <dbReference type="Proteomes" id="UP001055101"/>
    </source>
</evidence>